<organism evidence="5">
    <name type="scientific">Rhodnius neglectus</name>
    <dbReference type="NCBI Taxonomy" id="72488"/>
    <lineage>
        <taxon>Eukaryota</taxon>
        <taxon>Metazoa</taxon>
        <taxon>Ecdysozoa</taxon>
        <taxon>Arthropoda</taxon>
        <taxon>Hexapoda</taxon>
        <taxon>Insecta</taxon>
        <taxon>Pterygota</taxon>
        <taxon>Neoptera</taxon>
        <taxon>Paraneoptera</taxon>
        <taxon>Hemiptera</taxon>
        <taxon>Heteroptera</taxon>
        <taxon>Panheteroptera</taxon>
        <taxon>Cimicomorpha</taxon>
        <taxon>Reduviidae</taxon>
        <taxon>Triatominae</taxon>
        <taxon>Rhodnius</taxon>
    </lineage>
</organism>
<dbReference type="PANTHER" id="PTHR13091">
    <property type="entry name" value="AMPLIFIED IN BREAST CANCER 2-RELATED"/>
    <property type="match status" value="1"/>
</dbReference>
<sequence>LQTQVVVVAVIGKMCLTSPGSVPPIFSELIKNQKVEDNDFQSEGQNNLCQIEGRYLQEDKILLLNLIGPFHTAHLLQYFNNMKNELKSKGFLNCWNKCESEYGKMLLFLFSMSHIVIYTTPSTTLDLLLIQLLKVISFVRPKYQAGITTLLGKSTLLTDDWIYHGRLCTPRLLFLFTNCPQDILMERDDEKIRRIKKLEHALEDQIYLTLRKSRLVKNVCNRAFFSIAPNDEFVFIQNYDVETVNNENIVDAIIRKLEMFDVVGSSICSVPEVSRVYQEDPWCYYKPDEISYIPVVSTGPIYSEMMEHNLIDPGVHIIEPEFDDACSETSISDPGCENSSTCCSNKTSLKDHTFRAFLMKHVHKAHTEGFYDNMGKYTNMKPFFEVPTLENWLIAANIILKDLDESLTENHPGPLAVLEKFLGTELQFSVSRCIKVMPLALAVYQEGLPAHYGKTLHEKQTRRAVSVLVHHARGPEQQKYIAQLKEECEKIWKNGRQTCEVLSILKNPCCKQLHHNANPRNTAYEVDSDHWNGIQYISTCNCGVTQNTRADPFTVREANFEFYLAVGEECGCSRLDRINFPIFQPSTQDYKAADVKNYEYTAPEGSHHSAQEVSNMYHDVPNTRSTQTLSIMNIGKLWTGEDQAALTNASPLSHLSDQESHLVINYFSNQHNGDKHLVRQASTTEYLPGMVHLESPLGLLPQFPSWSLVCRGPSSLYSHNLGLHDQPAFLAGSNYLLPWDVTLGEKDYFVPVAPEVIKRAQTVGYMAKNFKKLQRSPKDLITVKIFIGIEYECIRGHRFMSSAPGKMLKASGSGMVKENASKITKGNMPLYLPCPCGKVIAQLMRVHIVTPKAPVHVTIDPKVRPAPNPCPVFVTANQKPIALSQSAYWVLRLPFVYATDRNCYALPPHLKKLKYGELLGPMYGISQIE</sequence>
<dbReference type="GO" id="GO:0000184">
    <property type="term" value="P:nuclear-transcribed mRNA catabolic process, nonsense-mediated decay"/>
    <property type="evidence" value="ECO:0007669"/>
    <property type="project" value="UniProtKB-UniRule"/>
</dbReference>
<name>A0A0P4VWK6_9HEMI</name>
<evidence type="ECO:0000313" key="5">
    <source>
        <dbReference type="EMBL" id="JAI56506.1"/>
    </source>
</evidence>
<dbReference type="InterPro" id="IPR019354">
    <property type="entry name" value="SMG8-like"/>
</dbReference>
<feature type="non-terminal residue" evidence="5">
    <location>
        <position position="1"/>
    </location>
</feature>
<evidence type="ECO:0000256" key="2">
    <source>
        <dbReference type="ARBA" id="ARBA00023161"/>
    </source>
</evidence>
<protein>
    <recommendedName>
        <fullName evidence="3 4">Nonsense-mediated mRNA decay factor SMG8</fullName>
    </recommendedName>
</protein>
<dbReference type="Pfam" id="PF10220">
    <property type="entry name" value="Smg8_Smg9"/>
    <property type="match status" value="2"/>
</dbReference>
<accession>A0A0P4VWK6</accession>
<evidence type="ECO:0000256" key="3">
    <source>
        <dbReference type="ARBA" id="ARBA00029509"/>
    </source>
</evidence>
<dbReference type="EMBL" id="GDKW01000089">
    <property type="protein sequence ID" value="JAI56506.1"/>
    <property type="molecule type" value="mRNA"/>
</dbReference>
<evidence type="ECO:0000256" key="4">
    <source>
        <dbReference type="RuleBase" id="RU367133"/>
    </source>
</evidence>
<keyword evidence="2 4" id="KW-0866">Nonsense-mediated mRNA decay</keyword>
<proteinExistence type="evidence at transcript level"/>
<reference evidence="5" key="1">
    <citation type="journal article" date="2016" name="PLoS Negl. Trop. Dis.">
        <title>A Deep Insight into the Sialome of Rhodnius neglectus, a Vector of Chagas Disease.</title>
        <authorList>
            <person name="Santiago P.B."/>
            <person name="Assumpcao T.C."/>
            <person name="Araujo C.N."/>
            <person name="Bastos I.M."/>
            <person name="Neves D."/>
            <person name="Silva I.G."/>
            <person name="Charneau S."/>
            <person name="Queiroz R.M."/>
            <person name="Raiol T."/>
            <person name="Oliveira J.V."/>
            <person name="Sousa M.V."/>
            <person name="Calvo E."/>
            <person name="Ribeiro J.M."/>
            <person name="Santana J.M."/>
        </authorList>
    </citation>
    <scope>NUCLEOTIDE SEQUENCE</scope>
    <source>
        <tissue evidence="5">Salivary glands</tissue>
    </source>
</reference>
<comment type="similarity">
    <text evidence="1 4">Belongs to the SMG8 family.</text>
</comment>
<evidence type="ECO:0000256" key="1">
    <source>
        <dbReference type="ARBA" id="ARBA00006443"/>
    </source>
</evidence>
<dbReference type="PANTHER" id="PTHR13091:SF0">
    <property type="entry name" value="NONSENSE-MEDIATED MRNA DECAY FACTOR SMG8"/>
    <property type="match status" value="1"/>
</dbReference>
<comment type="function">
    <text evidence="4">Involved in nonsense-mediated decay (NMD) of mRNAs containing premature stop codons.</text>
</comment>
<dbReference type="AlphaFoldDB" id="A0A0P4VWK6"/>